<comment type="caution">
    <text evidence="1">The sequence shown here is derived from an EMBL/GenBank/DDBJ whole genome shotgun (WGS) entry which is preliminary data.</text>
</comment>
<keyword evidence="2" id="KW-1185">Reference proteome</keyword>
<evidence type="ECO:0000313" key="1">
    <source>
        <dbReference type="EMBL" id="NYD91313.1"/>
    </source>
</evidence>
<gene>
    <name evidence="1" type="ORF">HD841_003120</name>
</gene>
<protein>
    <submittedName>
        <fullName evidence="1">Uncharacterized protein</fullName>
    </submittedName>
</protein>
<dbReference type="AlphaFoldDB" id="A0A7Y9FPY2"/>
<accession>A0A7Y9FPY2</accession>
<sequence length="73" mass="7881">MRKDNEISTIERAFQLARSGACHSVADIRTQLAAEGYDGVHGHLNGASIQRQLREALAARGVEAKDDDTSGDE</sequence>
<dbReference type="Proteomes" id="UP000517753">
    <property type="component" value="Unassembled WGS sequence"/>
</dbReference>
<organism evidence="1 2">
    <name type="scientific">Sphingomonas melonis</name>
    <dbReference type="NCBI Taxonomy" id="152682"/>
    <lineage>
        <taxon>Bacteria</taxon>
        <taxon>Pseudomonadati</taxon>
        <taxon>Pseudomonadota</taxon>
        <taxon>Alphaproteobacteria</taxon>
        <taxon>Sphingomonadales</taxon>
        <taxon>Sphingomonadaceae</taxon>
        <taxon>Sphingomonas</taxon>
    </lineage>
</organism>
<evidence type="ECO:0000313" key="2">
    <source>
        <dbReference type="Proteomes" id="UP000517753"/>
    </source>
</evidence>
<reference evidence="1 2" key="2">
    <citation type="submission" date="2020-08" db="EMBL/GenBank/DDBJ databases">
        <title>The Agave Microbiome: Exploring the role of microbial communities in plant adaptations to desert environments.</title>
        <authorList>
            <person name="Partida-Martinez L.P."/>
        </authorList>
    </citation>
    <scope>NUCLEOTIDE SEQUENCE [LARGE SCALE GENOMIC DNA]</scope>
    <source>
        <strain evidence="1 2">AS2.3</strain>
    </source>
</reference>
<name>A0A7Y9FPY2_9SPHN</name>
<proteinExistence type="predicted"/>
<reference evidence="1 2" key="1">
    <citation type="submission" date="2020-07" db="EMBL/GenBank/DDBJ databases">
        <authorList>
            <person name="Partida-Martinez L."/>
            <person name="Huntemann M."/>
            <person name="Clum A."/>
            <person name="Wang J."/>
            <person name="Palaniappan K."/>
            <person name="Ritter S."/>
            <person name="Chen I.-M."/>
            <person name="Stamatis D."/>
            <person name="Reddy T."/>
            <person name="O'Malley R."/>
            <person name="Daum C."/>
            <person name="Shapiro N."/>
            <person name="Ivanova N."/>
            <person name="Kyrpides N."/>
            <person name="Woyke T."/>
        </authorList>
    </citation>
    <scope>NUCLEOTIDE SEQUENCE [LARGE SCALE GENOMIC DNA]</scope>
    <source>
        <strain evidence="1 2">AS2.3</strain>
    </source>
</reference>
<dbReference type="EMBL" id="JACCBY010000004">
    <property type="protein sequence ID" value="NYD91313.1"/>
    <property type="molecule type" value="Genomic_DNA"/>
</dbReference>